<dbReference type="CDD" id="cd00616">
    <property type="entry name" value="AHBA_syn"/>
    <property type="match status" value="1"/>
</dbReference>
<dbReference type="PANTHER" id="PTHR30244:SF36">
    <property type="entry name" value="3-OXO-GLUCOSE-6-PHOSPHATE:GLUTAMATE AMINOTRANSFERASE"/>
    <property type="match status" value="1"/>
</dbReference>
<accession>A0A8D5FHX7</accession>
<dbReference type="KEGG" id="dbk:DGMP_17080"/>
<evidence type="ECO:0000256" key="1">
    <source>
        <dbReference type="ARBA" id="ARBA00022898"/>
    </source>
</evidence>
<dbReference type="Proteomes" id="UP000826725">
    <property type="component" value="Chromosome"/>
</dbReference>
<evidence type="ECO:0000256" key="2">
    <source>
        <dbReference type="RuleBase" id="RU004508"/>
    </source>
</evidence>
<dbReference type="PIRSF" id="PIRSF000390">
    <property type="entry name" value="PLP_StrS"/>
    <property type="match status" value="1"/>
</dbReference>
<dbReference type="InterPro" id="IPR000653">
    <property type="entry name" value="DegT/StrS_aminotransferase"/>
</dbReference>
<protein>
    <submittedName>
        <fullName evidence="3">Glutamine--scyllo-inositol aminotransferase</fullName>
    </submittedName>
</protein>
<keyword evidence="3" id="KW-0808">Transferase</keyword>
<dbReference type="GO" id="GO:0000271">
    <property type="term" value="P:polysaccharide biosynthetic process"/>
    <property type="evidence" value="ECO:0007669"/>
    <property type="project" value="TreeGrafter"/>
</dbReference>
<comment type="similarity">
    <text evidence="2">Belongs to the DegT/DnrJ/EryC1 family.</text>
</comment>
<sequence>MIIPFLDLAKQHQTLRSEILQEWEKILLTAGFIGGEYVEGFEHDFAAACGVKYCVSVGSGTDALRFILLALGVGPGDEVIVPVNTFIATSEAVSQAGATVRFVDIDPFTYNIDPGKIETAITEKTKGIIAVHLYGQPADMDTVQEIAEKYQIWVVEDSCQAHLAEYKDKKVGGFGVAAAFSFYPGKNLGACGEAGAVTTNNCQLAQKITALRNHGQSRKYVHDMEGYNGRCDALQAAALQIKLKYLSRWNALRRKHARMYDNLLDSDDLVTPYIREDVVSVYHLYVVLVSKRKRIADYLAEHGITTGLHYPVPLHLQKAYSCYSYKNGDFPVSEECAGRLLSLPMYPELSEDDIEFVCNKLKEAVKLYA</sequence>
<dbReference type="GO" id="GO:0030170">
    <property type="term" value="F:pyridoxal phosphate binding"/>
    <property type="evidence" value="ECO:0007669"/>
    <property type="project" value="TreeGrafter"/>
</dbReference>
<name>A0A8D5FHX7_9BACT</name>
<dbReference type="Pfam" id="PF01041">
    <property type="entry name" value="DegT_DnrJ_EryC1"/>
    <property type="match status" value="1"/>
</dbReference>
<evidence type="ECO:0000313" key="3">
    <source>
        <dbReference type="EMBL" id="BCL61015.1"/>
    </source>
</evidence>
<dbReference type="RefSeq" id="WP_228857085.1">
    <property type="nucleotide sequence ID" value="NZ_AP024086.1"/>
</dbReference>
<keyword evidence="1 2" id="KW-0663">Pyridoxal phosphate</keyword>
<dbReference type="PANTHER" id="PTHR30244">
    <property type="entry name" value="TRANSAMINASE"/>
    <property type="match status" value="1"/>
</dbReference>
<keyword evidence="3" id="KW-0032">Aminotransferase</keyword>
<evidence type="ECO:0000313" key="4">
    <source>
        <dbReference type="Proteomes" id="UP000826725"/>
    </source>
</evidence>
<dbReference type="GO" id="GO:0008483">
    <property type="term" value="F:transaminase activity"/>
    <property type="evidence" value="ECO:0007669"/>
    <property type="project" value="UniProtKB-KW"/>
</dbReference>
<organism evidence="3 4">
    <name type="scientific">Desulfomarina profundi</name>
    <dbReference type="NCBI Taxonomy" id="2772557"/>
    <lineage>
        <taxon>Bacteria</taxon>
        <taxon>Pseudomonadati</taxon>
        <taxon>Thermodesulfobacteriota</taxon>
        <taxon>Desulfobulbia</taxon>
        <taxon>Desulfobulbales</taxon>
        <taxon>Desulfobulbaceae</taxon>
        <taxon>Desulfomarina</taxon>
    </lineage>
</organism>
<proteinExistence type="inferred from homology"/>
<gene>
    <name evidence="3" type="ORF">DGMP_17080</name>
</gene>
<dbReference type="AlphaFoldDB" id="A0A8D5FHX7"/>
<keyword evidence="4" id="KW-1185">Reference proteome</keyword>
<dbReference type="EMBL" id="AP024086">
    <property type="protein sequence ID" value="BCL61015.1"/>
    <property type="molecule type" value="Genomic_DNA"/>
</dbReference>
<reference evidence="3" key="1">
    <citation type="submission" date="2020-09" db="EMBL/GenBank/DDBJ databases">
        <title>Desulfogranum mesoprofundum gen. nov., sp. nov., a novel mesophilic, sulfate-reducing chemolithoautotroph isolated from a deep-sea hydrothermal vent chimney in the Suiyo Seamount.</title>
        <authorList>
            <person name="Hashimoto Y."/>
            <person name="Nakagawa S."/>
        </authorList>
    </citation>
    <scope>NUCLEOTIDE SEQUENCE</scope>
    <source>
        <strain evidence="3">KT2</strain>
    </source>
</reference>